<keyword evidence="2" id="KW-1185">Reference proteome</keyword>
<accession>A0ABV0S3M2</accession>
<dbReference type="EMBL" id="JAHRIN010068003">
    <property type="protein sequence ID" value="MEQ2215164.1"/>
    <property type="molecule type" value="Genomic_DNA"/>
</dbReference>
<gene>
    <name evidence="1" type="ORF">XENOCAPTIV_028556</name>
</gene>
<proteinExistence type="predicted"/>
<evidence type="ECO:0000313" key="2">
    <source>
        <dbReference type="Proteomes" id="UP001434883"/>
    </source>
</evidence>
<evidence type="ECO:0000313" key="1">
    <source>
        <dbReference type="EMBL" id="MEQ2215164.1"/>
    </source>
</evidence>
<dbReference type="Proteomes" id="UP001434883">
    <property type="component" value="Unassembled WGS sequence"/>
</dbReference>
<name>A0ABV0S3M2_9TELE</name>
<comment type="caution">
    <text evidence="1">The sequence shown here is derived from an EMBL/GenBank/DDBJ whole genome shotgun (WGS) entry which is preliminary data.</text>
</comment>
<reference evidence="1 2" key="1">
    <citation type="submission" date="2021-06" db="EMBL/GenBank/DDBJ databases">
        <authorList>
            <person name="Palmer J.M."/>
        </authorList>
    </citation>
    <scope>NUCLEOTIDE SEQUENCE [LARGE SCALE GENOMIC DNA]</scope>
    <source>
        <strain evidence="1 2">XC_2019</strain>
        <tissue evidence="1">Muscle</tissue>
    </source>
</reference>
<sequence length="124" mass="14199">MVNGLSLYSSFPVILTCQSAYTRATFTHTFIRRSVGNLRLSDLPRGTSTCSRRKLESNPPPLQIARRLLFSLSHSYLILLHLIPSASQQQTDPRSRWISLIEVNDEVIRIERLVVHTIYCITIM</sequence>
<protein>
    <submittedName>
        <fullName evidence="1">Uncharacterized protein</fullName>
    </submittedName>
</protein>
<organism evidence="1 2">
    <name type="scientific">Xenoophorus captivus</name>
    <dbReference type="NCBI Taxonomy" id="1517983"/>
    <lineage>
        <taxon>Eukaryota</taxon>
        <taxon>Metazoa</taxon>
        <taxon>Chordata</taxon>
        <taxon>Craniata</taxon>
        <taxon>Vertebrata</taxon>
        <taxon>Euteleostomi</taxon>
        <taxon>Actinopterygii</taxon>
        <taxon>Neopterygii</taxon>
        <taxon>Teleostei</taxon>
        <taxon>Neoteleostei</taxon>
        <taxon>Acanthomorphata</taxon>
        <taxon>Ovalentaria</taxon>
        <taxon>Atherinomorphae</taxon>
        <taxon>Cyprinodontiformes</taxon>
        <taxon>Goodeidae</taxon>
        <taxon>Xenoophorus</taxon>
    </lineage>
</organism>